<feature type="domain" description="TNT" evidence="2">
    <location>
        <begin position="124"/>
        <end position="218"/>
    </location>
</feature>
<evidence type="ECO:0000313" key="3">
    <source>
        <dbReference type="EMBL" id="KAK4188465.1"/>
    </source>
</evidence>
<dbReference type="Pfam" id="PF14021">
    <property type="entry name" value="TNT"/>
    <property type="match status" value="1"/>
</dbReference>
<evidence type="ECO:0000256" key="1">
    <source>
        <dbReference type="SAM" id="SignalP"/>
    </source>
</evidence>
<dbReference type="GO" id="GO:0050135">
    <property type="term" value="F:NADP+ nucleosidase activity"/>
    <property type="evidence" value="ECO:0007669"/>
    <property type="project" value="InterPro"/>
</dbReference>
<comment type="caution">
    <text evidence="3">The sequence shown here is derived from an EMBL/GenBank/DDBJ whole genome shotgun (WGS) entry which is preliminary data.</text>
</comment>
<dbReference type="InterPro" id="IPR053024">
    <property type="entry name" value="Fungal_surface_NADase"/>
</dbReference>
<dbReference type="PANTHER" id="PTHR42059">
    <property type="entry name" value="TNT DOMAIN-CONTAINING PROTEIN"/>
    <property type="match status" value="1"/>
</dbReference>
<dbReference type="EMBL" id="MU864388">
    <property type="protein sequence ID" value="KAK4188465.1"/>
    <property type="molecule type" value="Genomic_DNA"/>
</dbReference>
<feature type="signal peptide" evidence="1">
    <location>
        <begin position="1"/>
        <end position="19"/>
    </location>
</feature>
<name>A0AAN6WW79_9PEZI</name>
<sequence>MKPTLLPFALFLFWRTTAALPVPSVADSQHGDDPYTTPLYCQNTAYNISQLDSYLCGDQRLGPTSLPKRLPLDPLTDFYDRLGGLCPGEFLDAWWNSTIKWWNYPDFQGFVLSDAGVPIQGNVTLVKGTLIDRFGGPGGDFVSPAGSPYMQRALPPMNLNTPDEDPQAHFNYHLYRVLKPLTVTSGPIAPWFGQPGNGVQYHLPQSVGALVVAEILEREDPDNLIIGF</sequence>
<evidence type="ECO:0000313" key="4">
    <source>
        <dbReference type="Proteomes" id="UP001302126"/>
    </source>
</evidence>
<reference evidence="3" key="2">
    <citation type="submission" date="2023-05" db="EMBL/GenBank/DDBJ databases">
        <authorList>
            <consortium name="Lawrence Berkeley National Laboratory"/>
            <person name="Steindorff A."/>
            <person name="Hensen N."/>
            <person name="Bonometti L."/>
            <person name="Westerberg I."/>
            <person name="Brannstrom I.O."/>
            <person name="Guillou S."/>
            <person name="Cros-Aarteil S."/>
            <person name="Calhoun S."/>
            <person name="Haridas S."/>
            <person name="Kuo A."/>
            <person name="Mondo S."/>
            <person name="Pangilinan J."/>
            <person name="Riley R."/>
            <person name="Labutti K."/>
            <person name="Andreopoulos B."/>
            <person name="Lipzen A."/>
            <person name="Chen C."/>
            <person name="Yanf M."/>
            <person name="Daum C."/>
            <person name="Ng V."/>
            <person name="Clum A."/>
            <person name="Ohm R."/>
            <person name="Martin F."/>
            <person name="Silar P."/>
            <person name="Natvig D."/>
            <person name="Lalanne C."/>
            <person name="Gautier V."/>
            <person name="Ament-Velasquez S.L."/>
            <person name="Kruys A."/>
            <person name="Hutchinson M.I."/>
            <person name="Powell A.J."/>
            <person name="Barry K."/>
            <person name="Miller A.N."/>
            <person name="Grigoriev I.V."/>
            <person name="Debuchy R."/>
            <person name="Gladieux P."/>
            <person name="Thoren M.H."/>
            <person name="Johannesson H."/>
        </authorList>
    </citation>
    <scope>NUCLEOTIDE SEQUENCE</scope>
    <source>
        <strain evidence="3">PSN309</strain>
    </source>
</reference>
<organism evidence="3 4">
    <name type="scientific">Podospora australis</name>
    <dbReference type="NCBI Taxonomy" id="1536484"/>
    <lineage>
        <taxon>Eukaryota</taxon>
        <taxon>Fungi</taxon>
        <taxon>Dikarya</taxon>
        <taxon>Ascomycota</taxon>
        <taxon>Pezizomycotina</taxon>
        <taxon>Sordariomycetes</taxon>
        <taxon>Sordariomycetidae</taxon>
        <taxon>Sordariales</taxon>
        <taxon>Podosporaceae</taxon>
        <taxon>Podospora</taxon>
    </lineage>
</organism>
<protein>
    <recommendedName>
        <fullName evidence="2">TNT domain-containing protein</fullName>
    </recommendedName>
</protein>
<reference evidence="3" key="1">
    <citation type="journal article" date="2023" name="Mol. Phylogenet. Evol.">
        <title>Genome-scale phylogeny and comparative genomics of the fungal order Sordariales.</title>
        <authorList>
            <person name="Hensen N."/>
            <person name="Bonometti L."/>
            <person name="Westerberg I."/>
            <person name="Brannstrom I.O."/>
            <person name="Guillou S."/>
            <person name="Cros-Aarteil S."/>
            <person name="Calhoun S."/>
            <person name="Haridas S."/>
            <person name="Kuo A."/>
            <person name="Mondo S."/>
            <person name="Pangilinan J."/>
            <person name="Riley R."/>
            <person name="LaButti K."/>
            <person name="Andreopoulos B."/>
            <person name="Lipzen A."/>
            <person name="Chen C."/>
            <person name="Yan M."/>
            <person name="Daum C."/>
            <person name="Ng V."/>
            <person name="Clum A."/>
            <person name="Steindorff A."/>
            <person name="Ohm R.A."/>
            <person name="Martin F."/>
            <person name="Silar P."/>
            <person name="Natvig D.O."/>
            <person name="Lalanne C."/>
            <person name="Gautier V."/>
            <person name="Ament-Velasquez S.L."/>
            <person name="Kruys A."/>
            <person name="Hutchinson M.I."/>
            <person name="Powell A.J."/>
            <person name="Barry K."/>
            <person name="Miller A.N."/>
            <person name="Grigoriev I.V."/>
            <person name="Debuchy R."/>
            <person name="Gladieux P."/>
            <person name="Hiltunen Thoren M."/>
            <person name="Johannesson H."/>
        </authorList>
    </citation>
    <scope>NUCLEOTIDE SEQUENCE</scope>
    <source>
        <strain evidence="3">PSN309</strain>
    </source>
</reference>
<keyword evidence="4" id="KW-1185">Reference proteome</keyword>
<dbReference type="InterPro" id="IPR025331">
    <property type="entry name" value="TNT"/>
</dbReference>
<evidence type="ECO:0000259" key="2">
    <source>
        <dbReference type="Pfam" id="PF14021"/>
    </source>
</evidence>
<feature type="chain" id="PRO_5043053079" description="TNT domain-containing protein" evidence="1">
    <location>
        <begin position="20"/>
        <end position="228"/>
    </location>
</feature>
<accession>A0AAN6WW79</accession>
<dbReference type="AlphaFoldDB" id="A0AAN6WW79"/>
<keyword evidence="1" id="KW-0732">Signal</keyword>
<dbReference type="PANTHER" id="PTHR42059:SF1">
    <property type="entry name" value="TNT DOMAIN-CONTAINING PROTEIN"/>
    <property type="match status" value="1"/>
</dbReference>
<dbReference type="Proteomes" id="UP001302126">
    <property type="component" value="Unassembled WGS sequence"/>
</dbReference>
<gene>
    <name evidence="3" type="ORF">QBC35DRAFT_496403</name>
</gene>
<proteinExistence type="predicted"/>